<dbReference type="GeneTree" id="ENSGT00940000156764"/>
<feature type="region of interest" description="Disordered" evidence="8">
    <location>
        <begin position="9"/>
        <end position="46"/>
    </location>
</feature>
<reference evidence="9" key="2">
    <citation type="submission" date="2025-08" db="UniProtKB">
        <authorList>
            <consortium name="Ensembl"/>
        </authorList>
    </citation>
    <scope>IDENTIFICATION</scope>
</reference>
<dbReference type="Ensembl" id="ENSPNAT00000030784.2">
    <property type="protein sequence ID" value="ENSPNAP00000020307.1"/>
    <property type="gene ID" value="ENSPNAG00000027100.2"/>
</dbReference>
<dbReference type="OrthoDB" id="338650at2759"/>
<dbReference type="GeneID" id="108416468"/>
<dbReference type="GO" id="GO:0008440">
    <property type="term" value="F:inositol-1,4,5-trisphosphate 3-kinase activity"/>
    <property type="evidence" value="ECO:0007669"/>
    <property type="project" value="UniProtKB-EC"/>
</dbReference>
<dbReference type="GO" id="GO:0046854">
    <property type="term" value="P:phosphatidylinositol phosphate biosynthetic process"/>
    <property type="evidence" value="ECO:0007669"/>
    <property type="project" value="TreeGrafter"/>
</dbReference>
<evidence type="ECO:0000256" key="3">
    <source>
        <dbReference type="ARBA" id="ARBA00022741"/>
    </source>
</evidence>
<dbReference type="GO" id="GO:0005634">
    <property type="term" value="C:nucleus"/>
    <property type="evidence" value="ECO:0007669"/>
    <property type="project" value="TreeGrafter"/>
</dbReference>
<dbReference type="GO" id="GO:0005737">
    <property type="term" value="C:cytoplasm"/>
    <property type="evidence" value="ECO:0007669"/>
    <property type="project" value="TreeGrafter"/>
</dbReference>
<feature type="compositionally biased region" description="Basic and acidic residues" evidence="8">
    <location>
        <begin position="133"/>
        <end position="150"/>
    </location>
</feature>
<proteinExistence type="inferred from homology"/>
<keyword evidence="2 7" id="KW-0808">Transferase</keyword>
<sequence length="632" mass="72462">MKGLEFLLRNMSTSTNKHDEDDAGRSTELQNDESLRNKVREEEKRNMFAIAPSYPINRGNNIMKEPFVKGRRSKPKLVSAQAVLSSRLEPESIQEEPLMNLEIVQDGEPSAVLDCSKNNVSKDRKFTVEERWEESVKETGKERNTEEKALSTESGAVSRKSMWKAGQRERWRGKRRERLGGSVEDLAQENDIIEKEMNRRIQWRDAGNHWGSKERRDEESEKEDGLEERRQGSMEGDPEARGTMSQHVFSRVFAHSFASSSSSSSSSFNCSSAESDEVFSEGEEMAKRKNVRRCRSWRTFLTMMQWSKRRQSSWIQLAGHQGNIQLGEGGEVLKRFSEVEDSCLQALMSDPLRRFVPQYYGHISRNGEHYIRLEDLLSGLKQPVIMDCKMGIRTYQEEEIVKARTKASLRTDMYQKMVKVDPTAPTEEEHEQKGVTKLRYMQWRDSTSSTAALGFRVEGIMTENGIVLKDFNKTQTKAQVTETLLFFTKKQVHILKAYQSRLEALKETLKKSAFFNSHEVIGGSLLFVHDHTSKANIWMIDFGKTIPTPENICLKHDVPWVEGNHEDGYLIGLDSLISLLSEAIKEATGENTKTQNPQTDHKETERINQPQSELHKPQSDLLKETTSSNHLD</sequence>
<dbReference type="RefSeq" id="XP_017544914.1">
    <property type="nucleotide sequence ID" value="XM_017689425.1"/>
</dbReference>
<dbReference type="AlphaFoldDB" id="A0A3B4D7H4"/>
<reference evidence="9 10" key="1">
    <citation type="submission" date="2020-10" db="EMBL/GenBank/DDBJ databases">
        <title>Pygocentrus nattereri (red-bellied piranha) genome, fPygNat1, primary haplotype.</title>
        <authorList>
            <person name="Myers G."/>
            <person name="Meyer A."/>
            <person name="Karagic N."/>
            <person name="Pippel M."/>
            <person name="Winkler S."/>
            <person name="Tracey A."/>
            <person name="Wood J."/>
            <person name="Formenti G."/>
            <person name="Howe K."/>
            <person name="Fedrigo O."/>
            <person name="Jarvis E.D."/>
        </authorList>
    </citation>
    <scope>NUCLEOTIDE SEQUENCE [LARGE SCALE GENOMIC DNA]</scope>
</reference>
<dbReference type="STRING" id="42514.ENSPNAP00000020307"/>
<keyword evidence="10" id="KW-1185">Reference proteome</keyword>
<dbReference type="GO" id="GO:0005524">
    <property type="term" value="F:ATP binding"/>
    <property type="evidence" value="ECO:0007669"/>
    <property type="project" value="UniProtKB-KW"/>
</dbReference>
<dbReference type="InterPro" id="IPR005522">
    <property type="entry name" value="IPK"/>
</dbReference>
<reference evidence="9" key="3">
    <citation type="submission" date="2025-09" db="UniProtKB">
        <authorList>
            <consortium name="Ensembl"/>
        </authorList>
    </citation>
    <scope>IDENTIFICATION</scope>
</reference>
<dbReference type="EC" id="2.7.-.-" evidence="7"/>
<protein>
    <recommendedName>
        <fullName evidence="7">Kinase</fullName>
        <ecNumber evidence="7">2.7.-.-</ecNumber>
    </recommendedName>
</protein>
<feature type="compositionally biased region" description="Basic and acidic residues" evidence="8">
    <location>
        <begin position="210"/>
        <end position="219"/>
    </location>
</feature>
<feature type="compositionally biased region" description="Basic and acidic residues" evidence="8">
    <location>
        <begin position="16"/>
        <end position="25"/>
    </location>
</feature>
<feature type="region of interest" description="Disordered" evidence="8">
    <location>
        <begin position="588"/>
        <end position="632"/>
    </location>
</feature>
<feature type="compositionally biased region" description="Polar residues" evidence="8">
    <location>
        <begin position="589"/>
        <end position="598"/>
    </location>
</feature>
<feature type="compositionally biased region" description="Basic and acidic residues" evidence="8">
    <location>
        <begin position="613"/>
        <end position="623"/>
    </location>
</feature>
<evidence type="ECO:0000256" key="6">
    <source>
        <dbReference type="ARBA" id="ARBA00051963"/>
    </source>
</evidence>
<comment type="catalytic activity">
    <reaction evidence="6">
        <text>1D-myo-inositol 1,4,5-trisphosphate + ATP = 1D-myo-inositol 1,3,4,5-tetrakisphosphate + ADP + H(+)</text>
        <dbReference type="Rhea" id="RHEA:11020"/>
        <dbReference type="ChEBI" id="CHEBI:15378"/>
        <dbReference type="ChEBI" id="CHEBI:30616"/>
        <dbReference type="ChEBI" id="CHEBI:57895"/>
        <dbReference type="ChEBI" id="CHEBI:203600"/>
        <dbReference type="ChEBI" id="CHEBI:456216"/>
        <dbReference type="EC" id="2.7.1.127"/>
    </reaction>
    <physiologicalReaction direction="left-to-right" evidence="6">
        <dbReference type="Rhea" id="RHEA:11021"/>
    </physiologicalReaction>
</comment>
<evidence type="ECO:0000256" key="1">
    <source>
        <dbReference type="ARBA" id="ARBA00007374"/>
    </source>
</evidence>
<dbReference type="PANTHER" id="PTHR12400">
    <property type="entry name" value="INOSITOL POLYPHOSPHATE KINASE"/>
    <property type="match status" value="1"/>
</dbReference>
<dbReference type="GO" id="GO:0000828">
    <property type="term" value="F:inositol hexakisphosphate kinase activity"/>
    <property type="evidence" value="ECO:0007669"/>
    <property type="project" value="TreeGrafter"/>
</dbReference>
<dbReference type="PANTHER" id="PTHR12400:SF77">
    <property type="entry name" value="KINASE"/>
    <property type="match status" value="1"/>
</dbReference>
<feature type="region of interest" description="Disordered" evidence="8">
    <location>
        <begin position="210"/>
        <end position="243"/>
    </location>
</feature>
<dbReference type="Gene3D" id="3.30.470.160">
    <property type="entry name" value="Inositol polyphosphate kinase"/>
    <property type="match status" value="1"/>
</dbReference>
<evidence type="ECO:0000313" key="10">
    <source>
        <dbReference type="Proteomes" id="UP001501920"/>
    </source>
</evidence>
<dbReference type="GO" id="GO:0032958">
    <property type="term" value="P:inositol phosphate biosynthetic process"/>
    <property type="evidence" value="ECO:0007669"/>
    <property type="project" value="InterPro"/>
</dbReference>
<keyword evidence="5" id="KW-0067">ATP-binding</keyword>
<dbReference type="Pfam" id="PF03770">
    <property type="entry name" value="IPK"/>
    <property type="match status" value="1"/>
</dbReference>
<keyword evidence="4 7" id="KW-0418">Kinase</keyword>
<evidence type="ECO:0000256" key="2">
    <source>
        <dbReference type="ARBA" id="ARBA00022679"/>
    </source>
</evidence>
<feature type="region of interest" description="Disordered" evidence="8">
    <location>
        <begin position="133"/>
        <end position="187"/>
    </location>
</feature>
<evidence type="ECO:0000256" key="8">
    <source>
        <dbReference type="SAM" id="MobiDB-lite"/>
    </source>
</evidence>
<dbReference type="SUPFAM" id="SSF56104">
    <property type="entry name" value="SAICAR synthase-like"/>
    <property type="match status" value="1"/>
</dbReference>
<evidence type="ECO:0000256" key="7">
    <source>
        <dbReference type="RuleBase" id="RU363090"/>
    </source>
</evidence>
<dbReference type="FunFam" id="3.30.470.160:FF:000001">
    <property type="entry name" value="Kinase"/>
    <property type="match status" value="1"/>
</dbReference>
<evidence type="ECO:0000256" key="4">
    <source>
        <dbReference type="ARBA" id="ARBA00022777"/>
    </source>
</evidence>
<dbReference type="Proteomes" id="UP001501920">
    <property type="component" value="Chromosome 8"/>
</dbReference>
<evidence type="ECO:0000313" key="9">
    <source>
        <dbReference type="Ensembl" id="ENSPNAP00000020307.1"/>
    </source>
</evidence>
<comment type="similarity">
    <text evidence="1 7">Belongs to the inositol phosphokinase (IPK) family.</text>
</comment>
<organism evidence="9 10">
    <name type="scientific">Pygocentrus nattereri</name>
    <name type="common">Red-bellied piranha</name>
    <dbReference type="NCBI Taxonomy" id="42514"/>
    <lineage>
        <taxon>Eukaryota</taxon>
        <taxon>Metazoa</taxon>
        <taxon>Chordata</taxon>
        <taxon>Craniata</taxon>
        <taxon>Vertebrata</taxon>
        <taxon>Euteleostomi</taxon>
        <taxon>Actinopterygii</taxon>
        <taxon>Neopterygii</taxon>
        <taxon>Teleostei</taxon>
        <taxon>Ostariophysi</taxon>
        <taxon>Characiformes</taxon>
        <taxon>Characoidei</taxon>
        <taxon>Pygocentrus</taxon>
    </lineage>
</organism>
<evidence type="ECO:0000256" key="5">
    <source>
        <dbReference type="ARBA" id="ARBA00022840"/>
    </source>
</evidence>
<name>A0A3B4D7H4_PYGNA</name>
<accession>A0A3B4D7H4</accession>
<keyword evidence="3" id="KW-0547">Nucleotide-binding</keyword>
<dbReference type="OMA" id="EGIMTEN"/>
<dbReference type="InterPro" id="IPR038286">
    <property type="entry name" value="IPK_sf"/>
</dbReference>
<feature type="compositionally biased region" description="Basic and acidic residues" evidence="8">
    <location>
        <begin position="33"/>
        <end position="46"/>
    </location>
</feature>